<dbReference type="InterPro" id="IPR022791">
    <property type="entry name" value="L-PG_synthase/AglD"/>
</dbReference>
<dbReference type="EMBL" id="JADOUF010000001">
    <property type="protein sequence ID" value="MBG6138060.1"/>
    <property type="molecule type" value="Genomic_DNA"/>
</dbReference>
<keyword evidence="3 6" id="KW-0812">Transmembrane</keyword>
<feature type="transmembrane region" description="Helical" evidence="6">
    <location>
        <begin position="164"/>
        <end position="185"/>
    </location>
</feature>
<protein>
    <recommendedName>
        <fullName evidence="9">Flippase-like domain-containing protein</fullName>
    </recommendedName>
</protein>
<feature type="transmembrane region" description="Helical" evidence="6">
    <location>
        <begin position="121"/>
        <end position="144"/>
    </location>
</feature>
<accession>A0A8J7KH43</accession>
<keyword evidence="5 6" id="KW-0472">Membrane</keyword>
<evidence type="ECO:0000256" key="4">
    <source>
        <dbReference type="ARBA" id="ARBA00022989"/>
    </source>
</evidence>
<keyword evidence="8" id="KW-1185">Reference proteome</keyword>
<feature type="transmembrane region" description="Helical" evidence="6">
    <location>
        <begin position="44"/>
        <end position="66"/>
    </location>
</feature>
<proteinExistence type="predicted"/>
<evidence type="ECO:0000313" key="8">
    <source>
        <dbReference type="Proteomes" id="UP000622552"/>
    </source>
</evidence>
<evidence type="ECO:0000256" key="6">
    <source>
        <dbReference type="SAM" id="Phobius"/>
    </source>
</evidence>
<name>A0A8J7KH43_9ACTN</name>
<dbReference type="AlphaFoldDB" id="A0A8J7KH43"/>
<dbReference type="RefSeq" id="WP_233473040.1">
    <property type="nucleotide sequence ID" value="NZ_BONS01000017.1"/>
</dbReference>
<dbReference type="GO" id="GO:0005886">
    <property type="term" value="C:plasma membrane"/>
    <property type="evidence" value="ECO:0007669"/>
    <property type="project" value="UniProtKB-SubCell"/>
</dbReference>
<feature type="transmembrane region" description="Helical" evidence="6">
    <location>
        <begin position="12"/>
        <end position="32"/>
    </location>
</feature>
<sequence length="333" mass="34351">MTFTARIPRPVLLVGRIAIIVAIAGFVAWNVVTNWGQVSKTWQSLAWQSVALSLVAAVAAMGANVLAWRAALADVECEVDVPTAAQICLVGGLAKYLPGSVWSYVLQMELGRRAGLPRPRAFLASLIATGLGLVTALLVGLAGLPTLLREASTGSADQAGAVRTTLWVMLILLPIALLCAVPAVLTRLVQVFLRLVRRPGLENPLTWAGVLRVVGFSALGWALFGVHLWLLANERAAPGIGGLLVCVGAFAIAMSVGMFVVISPSGLGVRESVLVAAMVPFLAGSDPKGTAIGIALASRLILTVADLIAAGLAALTGMRALRGSGVAEDSAAS</sequence>
<comment type="subcellular location">
    <subcellularLocation>
        <location evidence="1">Cell membrane</location>
        <topology evidence="1">Multi-pass membrane protein</topology>
    </subcellularLocation>
</comment>
<evidence type="ECO:0008006" key="9">
    <source>
        <dbReference type="Google" id="ProtNLM"/>
    </source>
</evidence>
<comment type="caution">
    <text evidence="7">The sequence shown here is derived from an EMBL/GenBank/DDBJ whole genome shotgun (WGS) entry which is preliminary data.</text>
</comment>
<feature type="transmembrane region" description="Helical" evidence="6">
    <location>
        <begin position="236"/>
        <end position="260"/>
    </location>
</feature>
<feature type="transmembrane region" description="Helical" evidence="6">
    <location>
        <begin position="291"/>
        <end position="315"/>
    </location>
</feature>
<reference evidence="7" key="1">
    <citation type="submission" date="2020-11" db="EMBL/GenBank/DDBJ databases">
        <title>Sequencing the genomes of 1000 actinobacteria strains.</title>
        <authorList>
            <person name="Klenk H.-P."/>
        </authorList>
    </citation>
    <scope>NUCLEOTIDE SEQUENCE</scope>
    <source>
        <strain evidence="7">DSM 45356</strain>
    </source>
</reference>
<keyword evidence="2" id="KW-1003">Cell membrane</keyword>
<evidence type="ECO:0000313" key="7">
    <source>
        <dbReference type="EMBL" id="MBG6138060.1"/>
    </source>
</evidence>
<gene>
    <name evidence="7" type="ORF">IW245_004254</name>
</gene>
<feature type="transmembrane region" description="Helical" evidence="6">
    <location>
        <begin position="205"/>
        <end position="230"/>
    </location>
</feature>
<evidence type="ECO:0000256" key="2">
    <source>
        <dbReference type="ARBA" id="ARBA00022475"/>
    </source>
</evidence>
<keyword evidence="4 6" id="KW-1133">Transmembrane helix</keyword>
<evidence type="ECO:0000256" key="3">
    <source>
        <dbReference type="ARBA" id="ARBA00022692"/>
    </source>
</evidence>
<dbReference type="Proteomes" id="UP000622552">
    <property type="component" value="Unassembled WGS sequence"/>
</dbReference>
<dbReference type="Pfam" id="PF03706">
    <property type="entry name" value="LPG_synthase_TM"/>
    <property type="match status" value="1"/>
</dbReference>
<evidence type="ECO:0000256" key="1">
    <source>
        <dbReference type="ARBA" id="ARBA00004651"/>
    </source>
</evidence>
<organism evidence="7 8">
    <name type="scientific">Longispora fulva</name>
    <dbReference type="NCBI Taxonomy" id="619741"/>
    <lineage>
        <taxon>Bacteria</taxon>
        <taxon>Bacillati</taxon>
        <taxon>Actinomycetota</taxon>
        <taxon>Actinomycetes</taxon>
        <taxon>Micromonosporales</taxon>
        <taxon>Micromonosporaceae</taxon>
        <taxon>Longispora</taxon>
    </lineage>
</organism>
<evidence type="ECO:0000256" key="5">
    <source>
        <dbReference type="ARBA" id="ARBA00023136"/>
    </source>
</evidence>